<dbReference type="HOGENOM" id="CLU_3358429_0_0_6"/>
<evidence type="ECO:0000313" key="1">
    <source>
        <dbReference type="EMBL" id="AGP47240.1"/>
    </source>
</evidence>
<proteinExistence type="predicted"/>
<protein>
    <submittedName>
        <fullName evidence="1">Uncharacterized protein</fullName>
    </submittedName>
</protein>
<evidence type="ECO:0000313" key="2">
    <source>
        <dbReference type="Proteomes" id="UP000014900"/>
    </source>
</evidence>
<dbReference type="EMBL" id="CP006566">
    <property type="protein sequence ID" value="AGP47240.1"/>
    <property type="molecule type" value="Genomic_DNA"/>
</dbReference>
<gene>
    <name evidence="1" type="ORF">M621_19100</name>
</gene>
<dbReference type="AlphaFoldDB" id="S4YSK9"/>
<organism evidence="1 2">
    <name type="scientific">Serratia plymuthica S13</name>
    <dbReference type="NCBI Taxonomy" id="1348660"/>
    <lineage>
        <taxon>Bacteria</taxon>
        <taxon>Pseudomonadati</taxon>
        <taxon>Pseudomonadota</taxon>
        <taxon>Gammaproteobacteria</taxon>
        <taxon>Enterobacterales</taxon>
        <taxon>Yersiniaceae</taxon>
        <taxon>Serratia</taxon>
    </lineage>
</organism>
<dbReference type="KEGG" id="sry:M621_19100"/>
<reference evidence="1 2" key="1">
    <citation type="journal article" date="2013" name="Genome Announc.">
        <title>Genome Sequence of Serratia plymuthica Strain S13, an Endophyte with Germination- and Plant-Growth-Promoting Activity from the Flower of Styrian Oil Pumpkin.</title>
        <authorList>
            <person name="Muller H."/>
            <person name="Furnkranz M."/>
            <person name="Grube M."/>
            <person name="Berg G."/>
        </authorList>
    </citation>
    <scope>NUCLEOTIDE SEQUENCE [LARGE SCALE GENOMIC DNA]</scope>
    <source>
        <strain evidence="1">S13</strain>
    </source>
</reference>
<accession>S4YSK9</accession>
<name>S4YSK9_SERPL</name>
<dbReference type="Proteomes" id="UP000014900">
    <property type="component" value="Chromosome"/>
</dbReference>
<sequence>MSFIIYKFNLNAFINNKQRSPNRFNKIQLALFWMSH</sequence>